<dbReference type="RefSeq" id="WP_154753763.1">
    <property type="nucleotide sequence ID" value="NZ_CP046509.1"/>
</dbReference>
<dbReference type="Proteomes" id="UP000424752">
    <property type="component" value="Chromosome"/>
</dbReference>
<keyword evidence="4" id="KW-1185">Reference proteome</keyword>
<accession>A0A6L6GSV7</accession>
<dbReference type="EMBL" id="WLZX01000007">
    <property type="protein sequence ID" value="MTD28507.1"/>
    <property type="molecule type" value="Genomic_DNA"/>
</dbReference>
<evidence type="ECO:0000313" key="1">
    <source>
        <dbReference type="EMBL" id="MTD28507.1"/>
    </source>
</evidence>
<dbReference type="EMBL" id="CP046509">
    <property type="protein sequence ID" value="QGU86620.1"/>
    <property type="molecule type" value="Genomic_DNA"/>
</dbReference>
<protein>
    <recommendedName>
        <fullName evidence="5">TIGR02270 family protein</fullName>
    </recommendedName>
</protein>
<organism evidence="2 3">
    <name type="scientific">Erwinia sorbitola</name>
    <dbReference type="NCBI Taxonomy" id="2681984"/>
    <lineage>
        <taxon>Bacteria</taxon>
        <taxon>Pseudomonadati</taxon>
        <taxon>Pseudomonadota</taxon>
        <taxon>Gammaproteobacteria</taxon>
        <taxon>Enterobacterales</taxon>
        <taxon>Erwiniaceae</taxon>
        <taxon>Erwinia</taxon>
    </lineage>
</organism>
<reference evidence="2 3" key="2">
    <citation type="submission" date="2019-12" db="EMBL/GenBank/DDBJ databases">
        <title>Erwinia sp. nov., isolated from droppings of birds in the Qinghai-Tiebt plateau of China.</title>
        <authorList>
            <person name="Ge Y."/>
        </authorList>
    </citation>
    <scope>NUCLEOTIDE SEQUENCE [LARGE SCALE GENOMIC DNA]</scope>
    <source>
        <strain evidence="2 3">J780</strain>
    </source>
</reference>
<evidence type="ECO:0000313" key="4">
    <source>
        <dbReference type="Proteomes" id="UP000480164"/>
    </source>
</evidence>
<dbReference type="AlphaFoldDB" id="A0A6I6EXX9"/>
<evidence type="ECO:0000313" key="3">
    <source>
        <dbReference type="Proteomes" id="UP000424752"/>
    </source>
</evidence>
<accession>A0A6I6EXX9</accession>
<evidence type="ECO:0008006" key="5">
    <source>
        <dbReference type="Google" id="ProtNLM"/>
    </source>
</evidence>
<dbReference type="KEGG" id="erwi:GN242_05030"/>
<evidence type="ECO:0000313" key="2">
    <source>
        <dbReference type="EMBL" id="QGU86620.1"/>
    </source>
</evidence>
<name>A0A6I6EXX9_9GAMM</name>
<proteinExistence type="predicted"/>
<dbReference type="Proteomes" id="UP000480164">
    <property type="component" value="Unassembled WGS sequence"/>
</dbReference>
<sequence>MLTRSVNPILVEQYSDMHAVDFRRRRLLLESYQHDLNDLYQLDMRLFNYMRGLELLSGDAKSYLQEQLLSPLSVGDIFTIALFSVKTDNNELLEGCLTLAKVVSHFTPAIKSLIEWAPTESILWKQLDNHPHLKILAIYLRSEVSHVIELTESDIAYLHDKEEYAPLLIYALFYKNHPAAHDIAEGFLAIANPSVKVAIVDILLRYHFPVGIEKEEVIFPLMYTSPSDVVLKAVRLYTLNFHYSAAEYSTVVTPCKVGSRAYIQALGWSGYASNIPLLIDYLDDPKYCRLSAASITTITGSLPEKYGWNELSAESFLPPIVESSVIPDDDPDIALTWPNKVAFLRWWQKNAGRYEPGATYLNGVPVHNDGLLLVLRHGSLILRRLAAERLQNQKLSLTLNTDAPAFRQMTRRV</sequence>
<gene>
    <name evidence="1" type="ORF">GK011_16345</name>
    <name evidence="2" type="ORF">GN242_05030</name>
</gene>
<reference evidence="1 4" key="1">
    <citation type="submission" date="2019-11" db="EMBL/GenBank/DDBJ databases">
        <title>Erwinia sp. nov., isolated from feces of birds in Tibet plateau of China.</title>
        <authorList>
            <person name="Ge Y."/>
        </authorList>
    </citation>
    <scope>NUCLEOTIDE SEQUENCE [LARGE SCALE GENOMIC DNA]</scope>
    <source>
        <strain evidence="1 4">J316</strain>
    </source>
</reference>